<dbReference type="EMBL" id="PKMF04000251">
    <property type="protein sequence ID" value="KAK7840954.1"/>
    <property type="molecule type" value="Genomic_DNA"/>
</dbReference>
<protein>
    <recommendedName>
        <fullName evidence="4">Zinc finger GRF-type domain-containing protein</fullName>
    </recommendedName>
</protein>
<evidence type="ECO:0000256" key="1">
    <source>
        <dbReference type="SAM" id="Phobius"/>
    </source>
</evidence>
<feature type="transmembrane region" description="Helical" evidence="1">
    <location>
        <begin position="121"/>
        <end position="140"/>
    </location>
</feature>
<name>A0AAW0KP12_QUESU</name>
<evidence type="ECO:0000313" key="3">
    <source>
        <dbReference type="Proteomes" id="UP000237347"/>
    </source>
</evidence>
<accession>A0AAW0KP12</accession>
<evidence type="ECO:0000313" key="2">
    <source>
        <dbReference type="EMBL" id="KAK7840954.1"/>
    </source>
</evidence>
<proteinExistence type="predicted"/>
<keyword evidence="1" id="KW-0812">Transmembrane</keyword>
<dbReference type="AlphaFoldDB" id="A0AAW0KP12"/>
<dbReference type="Proteomes" id="UP000237347">
    <property type="component" value="Unassembled WGS sequence"/>
</dbReference>
<keyword evidence="1" id="KW-0472">Membrane</keyword>
<keyword evidence="1" id="KW-1133">Transmembrane helix</keyword>
<evidence type="ECO:0008006" key="4">
    <source>
        <dbReference type="Google" id="ProtNLM"/>
    </source>
</evidence>
<organism evidence="2 3">
    <name type="scientific">Quercus suber</name>
    <name type="common">Cork oak</name>
    <dbReference type="NCBI Taxonomy" id="58331"/>
    <lineage>
        <taxon>Eukaryota</taxon>
        <taxon>Viridiplantae</taxon>
        <taxon>Streptophyta</taxon>
        <taxon>Embryophyta</taxon>
        <taxon>Tracheophyta</taxon>
        <taxon>Spermatophyta</taxon>
        <taxon>Magnoliopsida</taxon>
        <taxon>eudicotyledons</taxon>
        <taxon>Gunneridae</taxon>
        <taxon>Pentapetalae</taxon>
        <taxon>rosids</taxon>
        <taxon>fabids</taxon>
        <taxon>Fagales</taxon>
        <taxon>Fagaceae</taxon>
        <taxon>Quercus</taxon>
    </lineage>
</organism>
<gene>
    <name evidence="2" type="ORF">CFP56_016082</name>
</gene>
<comment type="caution">
    <text evidence="2">The sequence shown here is derived from an EMBL/GenBank/DDBJ whole genome shotgun (WGS) entry which is preliminary data.</text>
</comment>
<keyword evidence="3" id="KW-1185">Reference proteome</keyword>
<reference evidence="2 3" key="1">
    <citation type="journal article" date="2018" name="Sci. Data">
        <title>The draft genome sequence of cork oak.</title>
        <authorList>
            <person name="Ramos A.M."/>
            <person name="Usie A."/>
            <person name="Barbosa P."/>
            <person name="Barros P.M."/>
            <person name="Capote T."/>
            <person name="Chaves I."/>
            <person name="Simoes F."/>
            <person name="Abreu I."/>
            <person name="Carrasquinho I."/>
            <person name="Faro C."/>
            <person name="Guimaraes J.B."/>
            <person name="Mendonca D."/>
            <person name="Nobrega F."/>
            <person name="Rodrigues L."/>
            <person name="Saibo N.J.M."/>
            <person name="Varela M.C."/>
            <person name="Egas C."/>
            <person name="Matos J."/>
            <person name="Miguel C.M."/>
            <person name="Oliveira M.M."/>
            <person name="Ricardo C.P."/>
            <person name="Goncalves S."/>
        </authorList>
    </citation>
    <scope>NUCLEOTIDE SEQUENCE [LARGE SCALE GENOMIC DNA]</scope>
    <source>
        <strain evidence="3">cv. HL8</strain>
    </source>
</reference>
<sequence length="155" mass="18082">MSSATTYESTSTGHMCDMDWCVERTSLSIRNFGRRFYGCLQWAPTCKFFRWLDKNTCPRGRATAPLVHERFARYKANAVAARNERDEAYAREAEAWELLRKTKRKGDKTNPKLRIAKDKVYKYRVALFLSWTVLGVYFVFSNVFGGHCHTQLHLP</sequence>